<feature type="region of interest" description="Disordered" evidence="1">
    <location>
        <begin position="77"/>
        <end position="170"/>
    </location>
</feature>
<feature type="compositionally biased region" description="Pro residues" evidence="1">
    <location>
        <begin position="108"/>
        <end position="119"/>
    </location>
</feature>
<feature type="region of interest" description="Disordered" evidence="1">
    <location>
        <begin position="388"/>
        <end position="469"/>
    </location>
</feature>
<reference evidence="2 3" key="1">
    <citation type="submission" date="2018-06" db="EMBL/GenBank/DDBJ databases">
        <title>Genomic Encyclopedia of Type Strains, Phase IV (KMG-V): Genome sequencing to study the core and pangenomes of soil and plant-associated prokaryotes.</title>
        <authorList>
            <person name="Whitman W."/>
        </authorList>
    </citation>
    <scope>NUCLEOTIDE SEQUENCE [LARGE SCALE GENOMIC DNA]</scope>
    <source>
        <strain evidence="2 3">SRCL-318</strain>
    </source>
</reference>
<proteinExistence type="predicted"/>
<feature type="compositionally biased region" description="Low complexity" evidence="1">
    <location>
        <begin position="451"/>
        <end position="462"/>
    </location>
</feature>
<accession>A0A2V4UPX2</accession>
<dbReference type="AlphaFoldDB" id="A0A2V4UPX2"/>
<comment type="caution">
    <text evidence="2">The sequence shown here is derived from an EMBL/GenBank/DDBJ whole genome shotgun (WGS) entry which is preliminary data.</text>
</comment>
<feature type="compositionally biased region" description="Polar residues" evidence="1">
    <location>
        <begin position="153"/>
        <end position="163"/>
    </location>
</feature>
<feature type="compositionally biased region" description="Low complexity" evidence="1">
    <location>
        <begin position="388"/>
        <end position="428"/>
    </location>
</feature>
<feature type="compositionally biased region" description="Pro residues" evidence="1">
    <location>
        <begin position="84"/>
        <end position="93"/>
    </location>
</feature>
<dbReference type="Proteomes" id="UP000247772">
    <property type="component" value="Unassembled WGS sequence"/>
</dbReference>
<evidence type="ECO:0000313" key="3">
    <source>
        <dbReference type="Proteomes" id="UP000247772"/>
    </source>
</evidence>
<sequence length="469" mass="49738">MSTPAAPREARRLDADSRTPQRMRAWRWVGVFVAVTALHWLAAEWFERHHGAPPPVAHVRVPVQVALLKPERIERAAKPAGPAAAPPHAAPKPAPRRAEPRTLHAVTPPKPHPKAPAAPPDTQAASAPAAASPASASAAGASGTASAAPGNGEQPSAQATQASHGLKFSVPPSGELQYDTFYNGVRNQPGTIHWSSDGQRYEMVVRVPLPFVGEFSWTSRGRVDAFGLAPDQYIEKRGHRPSDVTVFNRTDRQIVFTRTPNSLALPDGAQDRFSMVMQLASLVRGDPDAYKPGVTREFYVADNDSGETWPITTIGDETVSTDHGYVTARHFMRLPRREGDKRRIDVWLAPSLGWLPVRLVQTEPNGNQFELVWRGALAAPDASAPDSAAAANAATATAPNAPPDTTSAQSATPETAPASAPAASQPQPSTQPAPPANMQTETPTQSPPQPATGDAQPSAASPGPAPEHP</sequence>
<protein>
    <submittedName>
        <fullName evidence="2">Uncharacterized protein DUF3108</fullName>
    </submittedName>
</protein>
<dbReference type="InterPro" id="IPR021457">
    <property type="entry name" value="DUF3108"/>
</dbReference>
<evidence type="ECO:0000256" key="1">
    <source>
        <dbReference type="SAM" id="MobiDB-lite"/>
    </source>
</evidence>
<gene>
    <name evidence="2" type="ORF">C7410_10393</name>
</gene>
<organism evidence="2 3">
    <name type="scientific">Paraburkholderia silvatlantica</name>
    <dbReference type="NCBI Taxonomy" id="321895"/>
    <lineage>
        <taxon>Bacteria</taxon>
        <taxon>Pseudomonadati</taxon>
        <taxon>Pseudomonadota</taxon>
        <taxon>Betaproteobacteria</taxon>
        <taxon>Burkholderiales</taxon>
        <taxon>Burkholderiaceae</taxon>
        <taxon>Paraburkholderia</taxon>
    </lineage>
</organism>
<name>A0A2V4UPX2_9BURK</name>
<evidence type="ECO:0000313" key="2">
    <source>
        <dbReference type="EMBL" id="PYE26177.1"/>
    </source>
</evidence>
<dbReference type="EMBL" id="QJSQ01000003">
    <property type="protein sequence ID" value="PYE26177.1"/>
    <property type="molecule type" value="Genomic_DNA"/>
</dbReference>
<feature type="compositionally biased region" description="Low complexity" evidence="1">
    <location>
        <begin position="120"/>
        <end position="149"/>
    </location>
</feature>
<dbReference type="RefSeq" id="WP_110854433.1">
    <property type="nucleotide sequence ID" value="NZ_QJSQ01000003.1"/>
</dbReference>
<dbReference type="OrthoDB" id="8526020at2"/>
<dbReference type="Pfam" id="PF11306">
    <property type="entry name" value="DUF3108"/>
    <property type="match status" value="1"/>
</dbReference>